<sequence>MPKTIAILGVTGTQGGSVASHFFSLGWHVRGLTRPLTSASSISLKAKGIEVVQADIDSPSSLLSAFRGAHVIFGLTDFWGPYFSVFNEKKKEGDRATGEYAYEIEVRRGKNIVDAVEKVLEEEGSVLERFVLSSLPGFKAQSGGKYTFVYHFDSKAVVTEYLRGKGRLWERSSVLNMGFYADNLVRYGGILGAAKDMENGVYIWRKPCKPTATHPFVIPSDTGFFVELLVNSPPKQDLLGVSEMASYADYMKIWSEVTGVPSEVREISVEEADMAAPGGVGREAAESTATSAEFGWGEQLVLPTQLDPEFKTTSLRGYIEGEDWKGFLSKI</sequence>
<evidence type="ECO:0000313" key="5">
    <source>
        <dbReference type="Proteomes" id="UP000235786"/>
    </source>
</evidence>
<evidence type="ECO:0000256" key="1">
    <source>
        <dbReference type="ARBA" id="ARBA00006328"/>
    </source>
</evidence>
<evidence type="ECO:0000259" key="3">
    <source>
        <dbReference type="Pfam" id="PF05368"/>
    </source>
</evidence>
<keyword evidence="5" id="KW-1185">Reference proteome</keyword>
<dbReference type="Pfam" id="PF05368">
    <property type="entry name" value="NmrA"/>
    <property type="match status" value="1"/>
</dbReference>
<feature type="domain" description="NmrA-like" evidence="3">
    <location>
        <begin position="2"/>
        <end position="299"/>
    </location>
</feature>
<accession>A0A2J6S151</accession>
<gene>
    <name evidence="4" type="ORF">L207DRAFT_630835</name>
</gene>
<evidence type="ECO:0000256" key="2">
    <source>
        <dbReference type="ARBA" id="ARBA00022857"/>
    </source>
</evidence>
<protein>
    <submittedName>
        <fullName evidence="4">NAD(P)-binding protein</fullName>
    </submittedName>
</protein>
<dbReference type="InterPro" id="IPR008030">
    <property type="entry name" value="NmrA-like"/>
</dbReference>
<dbReference type="SUPFAM" id="SSF51735">
    <property type="entry name" value="NAD(P)-binding Rossmann-fold domains"/>
    <property type="match status" value="1"/>
</dbReference>
<organism evidence="4 5">
    <name type="scientific">Hyaloscypha variabilis (strain UAMH 11265 / GT02V1 / F)</name>
    <name type="common">Meliniomyces variabilis</name>
    <dbReference type="NCBI Taxonomy" id="1149755"/>
    <lineage>
        <taxon>Eukaryota</taxon>
        <taxon>Fungi</taxon>
        <taxon>Dikarya</taxon>
        <taxon>Ascomycota</taxon>
        <taxon>Pezizomycotina</taxon>
        <taxon>Leotiomycetes</taxon>
        <taxon>Helotiales</taxon>
        <taxon>Hyaloscyphaceae</taxon>
        <taxon>Hyaloscypha</taxon>
        <taxon>Hyaloscypha variabilis</taxon>
    </lineage>
</organism>
<dbReference type="InterPro" id="IPR051164">
    <property type="entry name" value="NmrA-like_oxidored"/>
</dbReference>
<dbReference type="Gene3D" id="3.40.50.720">
    <property type="entry name" value="NAD(P)-binding Rossmann-like Domain"/>
    <property type="match status" value="1"/>
</dbReference>
<keyword evidence="2" id="KW-0521">NADP</keyword>
<dbReference type="PANTHER" id="PTHR42748">
    <property type="entry name" value="NITROGEN METABOLITE REPRESSION PROTEIN NMRA FAMILY MEMBER"/>
    <property type="match status" value="1"/>
</dbReference>
<dbReference type="Proteomes" id="UP000235786">
    <property type="component" value="Unassembled WGS sequence"/>
</dbReference>
<dbReference type="STRING" id="1149755.A0A2J6S151"/>
<dbReference type="AlphaFoldDB" id="A0A2J6S151"/>
<dbReference type="PANTHER" id="PTHR42748:SF26">
    <property type="entry name" value="NMRA-LIKE DOMAIN-CONTAINING PROTEIN"/>
    <property type="match status" value="1"/>
</dbReference>
<reference evidence="4 5" key="1">
    <citation type="submission" date="2016-04" db="EMBL/GenBank/DDBJ databases">
        <title>A degradative enzymes factory behind the ericoid mycorrhizal symbiosis.</title>
        <authorList>
            <consortium name="DOE Joint Genome Institute"/>
            <person name="Martino E."/>
            <person name="Morin E."/>
            <person name="Grelet G."/>
            <person name="Kuo A."/>
            <person name="Kohler A."/>
            <person name="Daghino S."/>
            <person name="Barry K."/>
            <person name="Choi C."/>
            <person name="Cichocki N."/>
            <person name="Clum A."/>
            <person name="Copeland A."/>
            <person name="Hainaut M."/>
            <person name="Haridas S."/>
            <person name="Labutti K."/>
            <person name="Lindquist E."/>
            <person name="Lipzen A."/>
            <person name="Khouja H.-R."/>
            <person name="Murat C."/>
            <person name="Ohm R."/>
            <person name="Olson A."/>
            <person name="Spatafora J."/>
            <person name="Veneault-Fourrey C."/>
            <person name="Henrissat B."/>
            <person name="Grigoriev I."/>
            <person name="Martin F."/>
            <person name="Perotto S."/>
        </authorList>
    </citation>
    <scope>NUCLEOTIDE SEQUENCE [LARGE SCALE GENOMIC DNA]</scope>
    <source>
        <strain evidence="4 5">F</strain>
    </source>
</reference>
<dbReference type="OrthoDB" id="3358371at2759"/>
<dbReference type="EMBL" id="KZ613941">
    <property type="protein sequence ID" value="PMD44500.1"/>
    <property type="molecule type" value="Genomic_DNA"/>
</dbReference>
<proteinExistence type="inferred from homology"/>
<comment type="similarity">
    <text evidence="1">Belongs to the NmrA-type oxidoreductase family.</text>
</comment>
<dbReference type="InterPro" id="IPR036291">
    <property type="entry name" value="NAD(P)-bd_dom_sf"/>
</dbReference>
<dbReference type="Gene3D" id="3.90.25.10">
    <property type="entry name" value="UDP-galactose 4-epimerase, domain 1"/>
    <property type="match status" value="1"/>
</dbReference>
<name>A0A2J6S151_HYAVF</name>
<evidence type="ECO:0000313" key="4">
    <source>
        <dbReference type="EMBL" id="PMD44500.1"/>
    </source>
</evidence>
<dbReference type="GO" id="GO:0005634">
    <property type="term" value="C:nucleus"/>
    <property type="evidence" value="ECO:0007669"/>
    <property type="project" value="TreeGrafter"/>
</dbReference>